<proteinExistence type="predicted"/>
<evidence type="ECO:0000313" key="2">
    <source>
        <dbReference type="Proteomes" id="UP000218231"/>
    </source>
</evidence>
<organism evidence="1 2">
    <name type="scientific">Diploscapter pachys</name>
    <dbReference type="NCBI Taxonomy" id="2018661"/>
    <lineage>
        <taxon>Eukaryota</taxon>
        <taxon>Metazoa</taxon>
        <taxon>Ecdysozoa</taxon>
        <taxon>Nematoda</taxon>
        <taxon>Chromadorea</taxon>
        <taxon>Rhabditida</taxon>
        <taxon>Rhabditina</taxon>
        <taxon>Rhabditomorpha</taxon>
        <taxon>Rhabditoidea</taxon>
        <taxon>Rhabditidae</taxon>
        <taxon>Diploscapter</taxon>
    </lineage>
</organism>
<comment type="caution">
    <text evidence="1">The sequence shown here is derived from an EMBL/GenBank/DDBJ whole genome shotgun (WGS) entry which is preliminary data.</text>
</comment>
<gene>
    <name evidence="1" type="ORF">WR25_19903</name>
</gene>
<dbReference type="Proteomes" id="UP000218231">
    <property type="component" value="Unassembled WGS sequence"/>
</dbReference>
<dbReference type="AlphaFoldDB" id="A0A2A2JX64"/>
<name>A0A2A2JX64_9BILA</name>
<protein>
    <submittedName>
        <fullName evidence="1">Uncharacterized protein</fullName>
    </submittedName>
</protein>
<reference evidence="1 2" key="1">
    <citation type="journal article" date="2017" name="Curr. Biol.">
        <title>Genome architecture and evolution of a unichromosomal asexual nematode.</title>
        <authorList>
            <person name="Fradin H."/>
            <person name="Zegar C."/>
            <person name="Gutwein M."/>
            <person name="Lucas J."/>
            <person name="Kovtun M."/>
            <person name="Corcoran D."/>
            <person name="Baugh L.R."/>
            <person name="Kiontke K."/>
            <person name="Gunsalus K."/>
            <person name="Fitch D.H."/>
            <person name="Piano F."/>
        </authorList>
    </citation>
    <scope>NUCLEOTIDE SEQUENCE [LARGE SCALE GENOMIC DNA]</scope>
    <source>
        <strain evidence="1">PF1309</strain>
    </source>
</reference>
<accession>A0A2A2JX64</accession>
<keyword evidence="2" id="KW-1185">Reference proteome</keyword>
<sequence>MPTGRRVLRLVRHSYLAPLQRMGIARVHPVRVTPRTAPAGSPRGSGGVALVGGRRGGILRRAAVAAVQIMVGDDIVRAHRQRMGGALRQFELGFGPVVEIVRIVTHRDTFL</sequence>
<dbReference type="EMBL" id="LIAE01010132">
    <property type="protein sequence ID" value="PAV66264.1"/>
    <property type="molecule type" value="Genomic_DNA"/>
</dbReference>
<evidence type="ECO:0000313" key="1">
    <source>
        <dbReference type="EMBL" id="PAV66264.1"/>
    </source>
</evidence>